<evidence type="ECO:0000313" key="4">
    <source>
        <dbReference type="EMBL" id="KAK8398862.1"/>
    </source>
</evidence>
<dbReference type="Gene3D" id="2.30.42.10">
    <property type="match status" value="1"/>
</dbReference>
<dbReference type="GO" id="GO:0030424">
    <property type="term" value="C:axon"/>
    <property type="evidence" value="ECO:0007669"/>
    <property type="project" value="TreeGrafter"/>
</dbReference>
<evidence type="ECO:0000259" key="3">
    <source>
        <dbReference type="PROSITE" id="PS50106"/>
    </source>
</evidence>
<protein>
    <recommendedName>
        <fullName evidence="6">Protein piccolo</fullName>
    </recommendedName>
</protein>
<proteinExistence type="predicted"/>
<sequence length="970" mass="106760">MGVLTAALTHLGPGKDIFSDGFASPVEPEMDPYRSPYMNDYHSHPSLGRSPGGSVSPPRHSQGRPSRSSSPVSRQHYSTPGRGSPMGRSSREDRGSPPHHDYNSRSAPHSSESHSYRRGDTSPPYYRRSLPVQHEENGGAPRRSKAGVPRPTKVKRFLLTRDPKDRRISGNGLGMKVVGGKEIPGTRGRLGAYIARLHPGGVAESLGQLKEGDLLLEWNGVSLVDRTYEEVQSIVTQSVDDLEVEIVVRSDINMITGERLTGEKWQGRERERGVSASSTNNSSHHASPQRRSDPPIDDPLDINGNRSSSEGPLNDTTGSNSQETVFGNDSHGYERERDGARREVLEDSSHPASPRARSSSRPRYSSNSPDARPRHPSSPGAERPTNRDLRRINDAETSGEGAPLSDRGSPIPHTPRERRPHNARSRVPPDTASREITAEGGRASSERSARHRSSSAGGGRRLPDPRQTKGPTTAVAAAATPTTRNQEQPMGEVQLQVCYDSQAGILYVTVLRARGLHTVREDGDTRPDPFIKVYLLPGRSVENQRRTRYFSLTSKPEWNQTMVYPNLQPADLAKRHLEVTAWNYQPDRPNEFLGEVVLDLSGEKEAQARPDGRGAPVVSAAGVRPRGPSRTLTRMRGWRKFPQDCTCRRCHHSSSAALPQPRGPNGAVSAFTRRLLCVSPTSPTLTRPVMTVARRGTASTRPSRAVCVVCASHASCGDKLTRRQCRGGHPGGGLTQLGGAAQGRYTAHHTWLTCPRHQPILCRDFVHDHLANLSWQVLFPVFHGRCGVVLECLRSKYHIVISRTASLGLQGEHLRLPARPWSTHMPSPHVAARPSSAALRQTARPSTQAPSVGFRLDSQILSVTHYPCQNRLPECHAQAKTKASRLARYARTCCGERWVIPEHLSRTRTGLTSWCMARSTQGHDVTTVEAEPAFTPPRPRPARRHDLGGRRGLVTPQLATSWNFLLEEQF</sequence>
<dbReference type="EMBL" id="JARAKH010000012">
    <property type="protein sequence ID" value="KAK8398862.1"/>
    <property type="molecule type" value="Genomic_DNA"/>
</dbReference>
<dbReference type="Proteomes" id="UP001487740">
    <property type="component" value="Unassembled WGS sequence"/>
</dbReference>
<feature type="compositionally biased region" description="Low complexity" evidence="1">
    <location>
        <begin position="350"/>
        <end position="369"/>
    </location>
</feature>
<feature type="compositionally biased region" description="Basic and acidic residues" evidence="1">
    <location>
        <begin position="89"/>
        <end position="103"/>
    </location>
</feature>
<dbReference type="GO" id="GO:1904071">
    <property type="term" value="P:presynaptic active zone assembly"/>
    <property type="evidence" value="ECO:0007669"/>
    <property type="project" value="TreeGrafter"/>
</dbReference>
<feature type="compositionally biased region" description="Basic and acidic residues" evidence="1">
    <location>
        <begin position="111"/>
        <end position="120"/>
    </location>
</feature>
<evidence type="ECO:0000259" key="2">
    <source>
        <dbReference type="PROSITE" id="PS50004"/>
    </source>
</evidence>
<dbReference type="InterPro" id="IPR052098">
    <property type="entry name" value="Presynaptic_Scaffold_Bsn/Pclo"/>
</dbReference>
<dbReference type="CDD" id="cd06714">
    <property type="entry name" value="PDZ_RIM-like"/>
    <property type="match status" value="1"/>
</dbReference>
<dbReference type="InterPro" id="IPR001478">
    <property type="entry name" value="PDZ"/>
</dbReference>
<comment type="caution">
    <text evidence="4">The sequence shown here is derived from an EMBL/GenBank/DDBJ whole genome shotgun (WGS) entry which is preliminary data.</text>
</comment>
<feature type="region of interest" description="Disordered" evidence="1">
    <location>
        <begin position="930"/>
        <end position="949"/>
    </location>
</feature>
<feature type="region of interest" description="Disordered" evidence="1">
    <location>
        <begin position="263"/>
        <end position="489"/>
    </location>
</feature>
<keyword evidence="5" id="KW-1185">Reference proteome</keyword>
<name>A0AAW0UFC0_SCYPA</name>
<feature type="compositionally biased region" description="Polar residues" evidence="1">
    <location>
        <begin position="304"/>
        <end position="327"/>
    </location>
</feature>
<feature type="compositionally biased region" description="Basic and acidic residues" evidence="1">
    <location>
        <begin position="331"/>
        <end position="349"/>
    </location>
</feature>
<dbReference type="InterPro" id="IPR000008">
    <property type="entry name" value="C2_dom"/>
</dbReference>
<reference evidence="4 5" key="1">
    <citation type="submission" date="2023-03" db="EMBL/GenBank/DDBJ databases">
        <title>High-quality genome of Scylla paramamosain provides insights in environmental adaptation.</title>
        <authorList>
            <person name="Zhang L."/>
        </authorList>
    </citation>
    <scope>NUCLEOTIDE SEQUENCE [LARGE SCALE GENOMIC DNA]</scope>
    <source>
        <strain evidence="4">LZ_2023a</strain>
        <tissue evidence="4">Muscle</tissue>
    </source>
</reference>
<feature type="domain" description="PDZ" evidence="3">
    <location>
        <begin position="156"/>
        <end position="250"/>
    </location>
</feature>
<feature type="region of interest" description="Disordered" evidence="1">
    <location>
        <begin position="1"/>
        <end position="149"/>
    </location>
</feature>
<dbReference type="SUPFAM" id="SSF49562">
    <property type="entry name" value="C2 domain (Calcium/lipid-binding domain, CaLB)"/>
    <property type="match status" value="1"/>
</dbReference>
<feature type="region of interest" description="Disordered" evidence="1">
    <location>
        <begin position="605"/>
        <end position="631"/>
    </location>
</feature>
<dbReference type="GO" id="GO:0098978">
    <property type="term" value="C:glutamatergic synapse"/>
    <property type="evidence" value="ECO:0007669"/>
    <property type="project" value="TreeGrafter"/>
</dbReference>
<feature type="compositionally biased region" description="Low complexity" evidence="1">
    <location>
        <begin position="471"/>
        <end position="483"/>
    </location>
</feature>
<dbReference type="Pfam" id="PF00595">
    <property type="entry name" value="PDZ"/>
    <property type="match status" value="1"/>
</dbReference>
<dbReference type="GO" id="GO:0048788">
    <property type="term" value="C:cytoskeleton of presynaptic active zone"/>
    <property type="evidence" value="ECO:0007669"/>
    <property type="project" value="TreeGrafter"/>
</dbReference>
<dbReference type="AlphaFoldDB" id="A0AAW0UFC0"/>
<feature type="compositionally biased region" description="Basic and acidic residues" evidence="1">
    <location>
        <begin position="384"/>
        <end position="394"/>
    </location>
</feature>
<feature type="compositionally biased region" description="Basic and acidic residues" evidence="1">
    <location>
        <begin position="263"/>
        <end position="273"/>
    </location>
</feature>
<organism evidence="4 5">
    <name type="scientific">Scylla paramamosain</name>
    <name type="common">Mud crab</name>
    <dbReference type="NCBI Taxonomy" id="85552"/>
    <lineage>
        <taxon>Eukaryota</taxon>
        <taxon>Metazoa</taxon>
        <taxon>Ecdysozoa</taxon>
        <taxon>Arthropoda</taxon>
        <taxon>Crustacea</taxon>
        <taxon>Multicrustacea</taxon>
        <taxon>Malacostraca</taxon>
        <taxon>Eumalacostraca</taxon>
        <taxon>Eucarida</taxon>
        <taxon>Decapoda</taxon>
        <taxon>Pleocyemata</taxon>
        <taxon>Brachyura</taxon>
        <taxon>Eubrachyura</taxon>
        <taxon>Portunoidea</taxon>
        <taxon>Portunidae</taxon>
        <taxon>Portuninae</taxon>
        <taxon>Scylla</taxon>
    </lineage>
</organism>
<dbReference type="SUPFAM" id="SSF50156">
    <property type="entry name" value="PDZ domain-like"/>
    <property type="match status" value="1"/>
</dbReference>
<dbReference type="InterPro" id="IPR036034">
    <property type="entry name" value="PDZ_sf"/>
</dbReference>
<dbReference type="PANTHER" id="PTHR14113:SF11">
    <property type="entry name" value="PROTEIN PICCOLO ISOFORM X1"/>
    <property type="match status" value="1"/>
</dbReference>
<dbReference type="PROSITE" id="PS50004">
    <property type="entry name" value="C2"/>
    <property type="match status" value="1"/>
</dbReference>
<dbReference type="GO" id="GO:0098982">
    <property type="term" value="C:GABA-ergic synapse"/>
    <property type="evidence" value="ECO:0007669"/>
    <property type="project" value="TreeGrafter"/>
</dbReference>
<accession>A0AAW0UFC0</accession>
<dbReference type="PROSITE" id="PS50106">
    <property type="entry name" value="PDZ"/>
    <property type="match status" value="1"/>
</dbReference>
<dbReference type="InterPro" id="IPR035892">
    <property type="entry name" value="C2_domain_sf"/>
</dbReference>
<evidence type="ECO:0008006" key="6">
    <source>
        <dbReference type="Google" id="ProtNLM"/>
    </source>
</evidence>
<dbReference type="GO" id="GO:0035418">
    <property type="term" value="P:protein localization to synapse"/>
    <property type="evidence" value="ECO:0007669"/>
    <property type="project" value="TreeGrafter"/>
</dbReference>
<dbReference type="Pfam" id="PF00168">
    <property type="entry name" value="C2"/>
    <property type="match status" value="1"/>
</dbReference>
<gene>
    <name evidence="4" type="ORF">O3P69_004158</name>
</gene>
<dbReference type="SMART" id="SM00228">
    <property type="entry name" value="PDZ"/>
    <property type="match status" value="1"/>
</dbReference>
<evidence type="ECO:0000313" key="5">
    <source>
        <dbReference type="Proteomes" id="UP001487740"/>
    </source>
</evidence>
<feature type="compositionally biased region" description="Low complexity" evidence="1">
    <location>
        <begin position="275"/>
        <end position="286"/>
    </location>
</feature>
<evidence type="ECO:0000256" key="1">
    <source>
        <dbReference type="SAM" id="MobiDB-lite"/>
    </source>
</evidence>
<feature type="compositionally biased region" description="Low complexity" evidence="1">
    <location>
        <begin position="56"/>
        <end position="74"/>
    </location>
</feature>
<dbReference type="PANTHER" id="PTHR14113">
    <property type="entry name" value="PICCOLO/BASSOON"/>
    <property type="match status" value="1"/>
</dbReference>
<feature type="domain" description="C2" evidence="2">
    <location>
        <begin position="489"/>
        <end position="613"/>
    </location>
</feature>
<dbReference type="SMART" id="SM00239">
    <property type="entry name" value="C2"/>
    <property type="match status" value="1"/>
</dbReference>
<dbReference type="GO" id="GO:0098882">
    <property type="term" value="F:structural constituent of presynaptic active zone"/>
    <property type="evidence" value="ECO:0007669"/>
    <property type="project" value="TreeGrafter"/>
</dbReference>
<dbReference type="Gene3D" id="2.60.40.150">
    <property type="entry name" value="C2 domain"/>
    <property type="match status" value="1"/>
</dbReference>